<dbReference type="CDD" id="cd23934">
    <property type="entry name" value="AGPR_1_C"/>
    <property type="match status" value="1"/>
</dbReference>
<feature type="active site" evidence="7">
    <location>
        <position position="151"/>
    </location>
</feature>
<dbReference type="Gene3D" id="3.40.50.720">
    <property type="entry name" value="NAD(P)-binding Rossmann-like Domain"/>
    <property type="match status" value="1"/>
</dbReference>
<keyword evidence="4 7" id="KW-0521">NADP</keyword>
<evidence type="ECO:0000313" key="9">
    <source>
        <dbReference type="EMBL" id="MCP1336057.1"/>
    </source>
</evidence>
<dbReference type="GO" id="GO:0005737">
    <property type="term" value="C:cytoplasm"/>
    <property type="evidence" value="ECO:0007669"/>
    <property type="project" value="UniProtKB-SubCell"/>
</dbReference>
<dbReference type="EC" id="1.2.1.38" evidence="7"/>
<dbReference type="Pfam" id="PF22698">
    <property type="entry name" value="Semialdhyde_dhC_1"/>
    <property type="match status" value="1"/>
</dbReference>
<dbReference type="InterPro" id="IPR058924">
    <property type="entry name" value="AGPR_dimerisation_dom"/>
</dbReference>
<dbReference type="Proteomes" id="UP001055804">
    <property type="component" value="Unassembled WGS sequence"/>
</dbReference>
<dbReference type="GO" id="GO:0070401">
    <property type="term" value="F:NADP+ binding"/>
    <property type="evidence" value="ECO:0007669"/>
    <property type="project" value="InterPro"/>
</dbReference>
<evidence type="ECO:0000256" key="2">
    <source>
        <dbReference type="ARBA" id="ARBA00022571"/>
    </source>
</evidence>
<dbReference type="RefSeq" id="WP_269331975.1">
    <property type="nucleotide sequence ID" value="NZ_JAMZFT010000001.1"/>
</dbReference>
<keyword evidence="7" id="KW-0963">Cytoplasm</keyword>
<comment type="function">
    <text evidence="7">Catalyzes the NADPH-dependent reduction of N-acetyl-5-glutamyl phosphate to yield N-acetyl-L-glutamate 5-semialdehyde.</text>
</comment>
<reference evidence="9" key="1">
    <citation type="submission" date="2022-06" db="EMBL/GenBank/DDBJ databases">
        <title>Isolation and Genomics of Futiania mangrovii gen. nov., sp. nov., a Rare and Metabolically-versatile member in the Class Alphaproteobacteria.</title>
        <authorList>
            <person name="Liu L."/>
            <person name="Huang W.-C."/>
            <person name="Pan J."/>
            <person name="Li J."/>
            <person name="Huang Y."/>
            <person name="Du H."/>
            <person name="Liu Y."/>
            <person name="Li M."/>
        </authorList>
    </citation>
    <scope>NUCLEOTIDE SEQUENCE</scope>
    <source>
        <strain evidence="9">FT118</strain>
    </source>
</reference>
<keyword evidence="2 7" id="KW-0055">Arginine biosynthesis</keyword>
<dbReference type="HAMAP" id="MF_00150">
    <property type="entry name" value="ArgC_type1"/>
    <property type="match status" value="1"/>
</dbReference>
<comment type="pathway">
    <text evidence="1 7">Amino-acid biosynthesis; L-arginine biosynthesis; N(2)-acetyl-L-ornithine from L-glutamate: step 3/4.</text>
</comment>
<dbReference type="SUPFAM" id="SSF55347">
    <property type="entry name" value="Glyceraldehyde-3-phosphate dehydrogenase-like, C-terminal domain"/>
    <property type="match status" value="1"/>
</dbReference>
<feature type="domain" description="Semialdehyde dehydrogenase NAD-binding" evidence="8">
    <location>
        <begin position="6"/>
        <end position="143"/>
    </location>
</feature>
<dbReference type="CDD" id="cd17895">
    <property type="entry name" value="AGPR_1_N"/>
    <property type="match status" value="1"/>
</dbReference>
<name>A0A9J6PC03_9PROT</name>
<dbReference type="GO" id="GO:0051287">
    <property type="term" value="F:NAD binding"/>
    <property type="evidence" value="ECO:0007669"/>
    <property type="project" value="InterPro"/>
</dbReference>
<dbReference type="InterPro" id="IPR000534">
    <property type="entry name" value="Semialdehyde_DH_NAD-bd"/>
</dbReference>
<dbReference type="SUPFAM" id="SSF51735">
    <property type="entry name" value="NAD(P)-binding Rossmann-fold domains"/>
    <property type="match status" value="1"/>
</dbReference>
<evidence type="ECO:0000256" key="7">
    <source>
        <dbReference type="HAMAP-Rule" id="MF_00150"/>
    </source>
</evidence>
<comment type="subcellular location">
    <subcellularLocation>
        <location evidence="7">Cytoplasm</location>
    </subcellularLocation>
</comment>
<comment type="catalytic activity">
    <reaction evidence="6 7">
        <text>N-acetyl-L-glutamate 5-semialdehyde + phosphate + NADP(+) = N-acetyl-L-glutamyl 5-phosphate + NADPH + H(+)</text>
        <dbReference type="Rhea" id="RHEA:21588"/>
        <dbReference type="ChEBI" id="CHEBI:15378"/>
        <dbReference type="ChEBI" id="CHEBI:29123"/>
        <dbReference type="ChEBI" id="CHEBI:43474"/>
        <dbReference type="ChEBI" id="CHEBI:57783"/>
        <dbReference type="ChEBI" id="CHEBI:57936"/>
        <dbReference type="ChEBI" id="CHEBI:58349"/>
        <dbReference type="EC" id="1.2.1.38"/>
    </reaction>
</comment>
<dbReference type="Gene3D" id="3.30.360.10">
    <property type="entry name" value="Dihydrodipicolinate Reductase, domain 2"/>
    <property type="match status" value="1"/>
</dbReference>
<dbReference type="GO" id="GO:0003942">
    <property type="term" value="F:N-acetyl-gamma-glutamyl-phosphate reductase activity"/>
    <property type="evidence" value="ECO:0007669"/>
    <property type="project" value="UniProtKB-UniRule"/>
</dbReference>
<dbReference type="SMART" id="SM00859">
    <property type="entry name" value="Semialdhyde_dh"/>
    <property type="match status" value="1"/>
</dbReference>
<keyword evidence="5 7" id="KW-0560">Oxidoreductase</keyword>
<evidence type="ECO:0000256" key="3">
    <source>
        <dbReference type="ARBA" id="ARBA00022605"/>
    </source>
</evidence>
<dbReference type="InterPro" id="IPR036291">
    <property type="entry name" value="NAD(P)-bd_dom_sf"/>
</dbReference>
<keyword evidence="3 7" id="KW-0028">Amino-acid biosynthesis</keyword>
<gene>
    <name evidence="7 9" type="primary">argC</name>
    <name evidence="9" type="ORF">NJQ99_06545</name>
</gene>
<protein>
    <recommendedName>
        <fullName evidence="7">N-acetyl-gamma-glutamyl-phosphate reductase</fullName>
        <shortName evidence="7">AGPR</shortName>
        <ecNumber evidence="7">1.2.1.38</ecNumber>
    </recommendedName>
    <alternativeName>
        <fullName evidence="7">N-acetyl-glutamate semialdehyde dehydrogenase</fullName>
        <shortName evidence="7">NAGSA dehydrogenase</shortName>
    </alternativeName>
</protein>
<dbReference type="AlphaFoldDB" id="A0A9J6PC03"/>
<evidence type="ECO:0000313" key="10">
    <source>
        <dbReference type="Proteomes" id="UP001055804"/>
    </source>
</evidence>
<dbReference type="Pfam" id="PF01118">
    <property type="entry name" value="Semialdhyde_dh"/>
    <property type="match status" value="1"/>
</dbReference>
<dbReference type="EMBL" id="JAMZFT010000001">
    <property type="protein sequence ID" value="MCP1336057.1"/>
    <property type="molecule type" value="Genomic_DNA"/>
</dbReference>
<evidence type="ECO:0000259" key="8">
    <source>
        <dbReference type="SMART" id="SM00859"/>
    </source>
</evidence>
<sequence length="345" mass="37040">MTDKTRIAILGASGYTGAELVRLAARHPRMTIAAITADRKAGQEMADVFPHFAGLDLPPLVSMEEVDWSGIDAVFCGLPHATTQRVVKDLPAHLKVVDLSADFRLEDPAKYAEWYGHDHAALDLQKEVVFGLPEVYRDRIRSARVVANTGCYVATALLALLPALREKVIAPDPIVIDAKSGVTGAGRAPKENTLFAEVGEGFAAYGVGRHRHMAELDQEFTKAAGTPVLASFTPHLVPMNRGILATCYVRAAGGADAVRACLAEAYADEPFVHVLPAGKVPSTHHVRGSNYVHIGVVQDRAPDRVIVLSALDNLVKGASGQAIQNMNLMLGYPETMGIDQLPLFP</sequence>
<evidence type="ECO:0000256" key="1">
    <source>
        <dbReference type="ARBA" id="ARBA00004862"/>
    </source>
</evidence>
<dbReference type="FunFam" id="3.30.360.10:FF:000014">
    <property type="entry name" value="N-acetyl-gamma-glutamyl-phosphate reductase"/>
    <property type="match status" value="1"/>
</dbReference>
<comment type="caution">
    <text evidence="9">The sequence shown here is derived from an EMBL/GenBank/DDBJ whole genome shotgun (WGS) entry which is preliminary data.</text>
</comment>
<dbReference type="InterPro" id="IPR000706">
    <property type="entry name" value="AGPR_type-1"/>
</dbReference>
<proteinExistence type="inferred from homology"/>
<accession>A0A9J6PC03</accession>
<organism evidence="9 10">
    <name type="scientific">Futiania mangrovi</name>
    <dbReference type="NCBI Taxonomy" id="2959716"/>
    <lineage>
        <taxon>Bacteria</taxon>
        <taxon>Pseudomonadati</taxon>
        <taxon>Pseudomonadota</taxon>
        <taxon>Alphaproteobacteria</taxon>
        <taxon>Futianiales</taxon>
        <taxon>Futianiaceae</taxon>
        <taxon>Futiania</taxon>
    </lineage>
</organism>
<dbReference type="NCBIfam" id="TIGR01850">
    <property type="entry name" value="argC"/>
    <property type="match status" value="1"/>
</dbReference>
<dbReference type="PANTHER" id="PTHR32338:SF10">
    <property type="entry name" value="N-ACETYL-GAMMA-GLUTAMYL-PHOSPHATE REDUCTASE, CHLOROPLASTIC-RELATED"/>
    <property type="match status" value="1"/>
</dbReference>
<comment type="similarity">
    <text evidence="7">Belongs to the NAGSA dehydrogenase family. Type 1 subfamily.</text>
</comment>
<dbReference type="GO" id="GO:0006526">
    <property type="term" value="P:L-arginine biosynthetic process"/>
    <property type="evidence" value="ECO:0007669"/>
    <property type="project" value="UniProtKB-UniRule"/>
</dbReference>
<dbReference type="PANTHER" id="PTHR32338">
    <property type="entry name" value="N-ACETYL-GAMMA-GLUTAMYL-PHOSPHATE REDUCTASE, CHLOROPLASTIC-RELATED-RELATED"/>
    <property type="match status" value="1"/>
</dbReference>
<evidence type="ECO:0000256" key="4">
    <source>
        <dbReference type="ARBA" id="ARBA00022857"/>
    </source>
</evidence>
<evidence type="ECO:0000256" key="5">
    <source>
        <dbReference type="ARBA" id="ARBA00023002"/>
    </source>
</evidence>
<dbReference type="InterPro" id="IPR050085">
    <property type="entry name" value="AGPR"/>
</dbReference>
<keyword evidence="10" id="KW-1185">Reference proteome</keyword>
<evidence type="ECO:0000256" key="6">
    <source>
        <dbReference type="ARBA" id="ARBA00050557"/>
    </source>
</evidence>